<dbReference type="Proteomes" id="UP000243978">
    <property type="component" value="Unassembled WGS sequence"/>
</dbReference>
<keyword evidence="1" id="KW-1133">Transmembrane helix</keyword>
<dbReference type="OrthoDB" id="7837042at2"/>
<name>A0A2T6BKC6_9RHOB</name>
<evidence type="ECO:0000259" key="2">
    <source>
        <dbReference type="Pfam" id="PF14317"/>
    </source>
</evidence>
<sequence>MAITLTYSFTEDEFMRAARVLWSYRGIGDVGNWVLVGLSLIAGPALLLNGLWTGWLFLGAAAIFATITWARNRIWRRAFPKMVKYTAPITATFSPDGVHTVSAQGESTLPWKKFQSYAETPNYVFLFLSRRDFSVIPKSAAQDPMQIEELRDLMAANLPRAKMRWT</sequence>
<feature type="transmembrane region" description="Helical" evidence="1">
    <location>
        <begin position="54"/>
        <end position="72"/>
    </location>
</feature>
<feature type="transmembrane region" description="Helical" evidence="1">
    <location>
        <begin position="30"/>
        <end position="48"/>
    </location>
</feature>
<proteinExistence type="predicted"/>
<evidence type="ECO:0000313" key="4">
    <source>
        <dbReference type="Proteomes" id="UP000243978"/>
    </source>
</evidence>
<dbReference type="AlphaFoldDB" id="A0A2T6BKC6"/>
<gene>
    <name evidence="3" type="ORF">C8N43_1170</name>
</gene>
<reference evidence="3 4" key="1">
    <citation type="submission" date="2018-04" db="EMBL/GenBank/DDBJ databases">
        <title>Genomic Encyclopedia of Archaeal and Bacterial Type Strains, Phase II (KMG-II): from individual species to whole genera.</title>
        <authorList>
            <person name="Goeker M."/>
        </authorList>
    </citation>
    <scope>NUCLEOTIDE SEQUENCE [LARGE SCALE GENOMIC DNA]</scope>
    <source>
        <strain evidence="3 4">DSM 100977</strain>
    </source>
</reference>
<dbReference type="RefSeq" id="WP_107844702.1">
    <property type="nucleotide sequence ID" value="NZ_QBKS01000001.1"/>
</dbReference>
<organism evidence="3 4">
    <name type="scientific">Litoreibacter ponti</name>
    <dbReference type="NCBI Taxonomy" id="1510457"/>
    <lineage>
        <taxon>Bacteria</taxon>
        <taxon>Pseudomonadati</taxon>
        <taxon>Pseudomonadota</taxon>
        <taxon>Alphaproteobacteria</taxon>
        <taxon>Rhodobacterales</taxon>
        <taxon>Roseobacteraceae</taxon>
        <taxon>Litoreibacter</taxon>
    </lineage>
</organism>
<dbReference type="EMBL" id="QBKS01000001">
    <property type="protein sequence ID" value="PTX56511.1"/>
    <property type="molecule type" value="Genomic_DNA"/>
</dbReference>
<evidence type="ECO:0000256" key="1">
    <source>
        <dbReference type="SAM" id="Phobius"/>
    </source>
</evidence>
<protein>
    <submittedName>
        <fullName evidence="3">YcxB-like protein</fullName>
    </submittedName>
</protein>
<evidence type="ECO:0000313" key="3">
    <source>
        <dbReference type="EMBL" id="PTX56511.1"/>
    </source>
</evidence>
<keyword evidence="4" id="KW-1185">Reference proteome</keyword>
<dbReference type="Pfam" id="PF14317">
    <property type="entry name" value="YcxB"/>
    <property type="match status" value="1"/>
</dbReference>
<keyword evidence="1" id="KW-0472">Membrane</keyword>
<feature type="domain" description="YcxB-like C-terminal" evidence="2">
    <location>
        <begin position="93"/>
        <end position="154"/>
    </location>
</feature>
<accession>A0A2T6BKC6</accession>
<comment type="caution">
    <text evidence="3">The sequence shown here is derived from an EMBL/GenBank/DDBJ whole genome shotgun (WGS) entry which is preliminary data.</text>
</comment>
<keyword evidence="1" id="KW-0812">Transmembrane</keyword>
<dbReference type="InterPro" id="IPR025588">
    <property type="entry name" value="YcxB-like_C"/>
</dbReference>